<proteinExistence type="predicted"/>
<dbReference type="EMBL" id="JBHSUW010000001">
    <property type="protein sequence ID" value="MFC6500526.1"/>
    <property type="molecule type" value="Genomic_DNA"/>
</dbReference>
<organism evidence="1 2">
    <name type="scientific">Streptomyces plicatus</name>
    <dbReference type="NCBI Taxonomy" id="1922"/>
    <lineage>
        <taxon>Bacteria</taxon>
        <taxon>Bacillati</taxon>
        <taxon>Actinomycetota</taxon>
        <taxon>Actinomycetes</taxon>
        <taxon>Kitasatosporales</taxon>
        <taxon>Streptomycetaceae</taxon>
        <taxon>Streptomyces</taxon>
        <taxon>Streptomyces rochei group</taxon>
    </lineage>
</organism>
<sequence length="81" mass="9064">MESGGALRRITSQISGVVTRFIEGPEAHDRTDRLAHKYLGSERFEWTMPGEQRAAVIVRPVKVRHIVGVERFRPGGPRPAS</sequence>
<protein>
    <submittedName>
        <fullName evidence="1">Uncharacterized protein</fullName>
    </submittedName>
</protein>
<gene>
    <name evidence="1" type="ORF">ACFQFF_02580</name>
</gene>
<keyword evidence="2" id="KW-1185">Reference proteome</keyword>
<dbReference type="Proteomes" id="UP001596321">
    <property type="component" value="Unassembled WGS sequence"/>
</dbReference>
<accession>A0ABW1XS37</accession>
<evidence type="ECO:0000313" key="1">
    <source>
        <dbReference type="EMBL" id="MFC6500526.1"/>
    </source>
</evidence>
<evidence type="ECO:0000313" key="2">
    <source>
        <dbReference type="Proteomes" id="UP001596321"/>
    </source>
</evidence>
<comment type="caution">
    <text evidence="1">The sequence shown here is derived from an EMBL/GenBank/DDBJ whole genome shotgun (WGS) entry which is preliminary data.</text>
</comment>
<reference evidence="2" key="1">
    <citation type="journal article" date="2019" name="Int. J. Syst. Evol. Microbiol.">
        <title>The Global Catalogue of Microorganisms (GCM) 10K type strain sequencing project: providing services to taxonomists for standard genome sequencing and annotation.</title>
        <authorList>
            <consortium name="The Broad Institute Genomics Platform"/>
            <consortium name="The Broad Institute Genome Sequencing Center for Infectious Disease"/>
            <person name="Wu L."/>
            <person name="Ma J."/>
        </authorList>
    </citation>
    <scope>NUCLEOTIDE SEQUENCE [LARGE SCALE GENOMIC DNA]</scope>
    <source>
        <strain evidence="2">JCM 4504</strain>
    </source>
</reference>
<dbReference type="RefSeq" id="WP_193449651.1">
    <property type="nucleotide sequence ID" value="NZ_BMUJ01000007.1"/>
</dbReference>
<name>A0ABW1XS37_STRPL</name>